<dbReference type="EMBL" id="CP034161">
    <property type="protein sequence ID" value="AZI39038.1"/>
    <property type="molecule type" value="Genomic_DNA"/>
</dbReference>
<evidence type="ECO:0000313" key="3">
    <source>
        <dbReference type="Proteomes" id="UP000272316"/>
    </source>
</evidence>
<reference evidence="4" key="1">
    <citation type="submission" date="2018-11" db="EMBL/GenBank/DDBJ databases">
        <title>Proposal to divide the Flavobacteriaceae and reorganize its genera based on Amino Acid Identity values calculated from whole genome sequences.</title>
        <authorList>
            <person name="Nicholson A.C."/>
            <person name="Gulvik C.A."/>
            <person name="Whitney A.M."/>
            <person name="Humrighouse B.W."/>
            <person name="Bell M."/>
            <person name="Holmes B."/>
            <person name="Steigerwalt A.B."/>
            <person name="Villarma A."/>
            <person name="Sheth M."/>
            <person name="Batra D."/>
            <person name="Pryor J."/>
            <person name="Bernardet J.-F."/>
            <person name="Hugo C."/>
            <person name="Kampfer P."/>
            <person name="Newman J.D."/>
            <person name="McQuiston J.R."/>
        </authorList>
    </citation>
    <scope>NUCLEOTIDE SEQUENCE [LARGE SCALE GENOMIC DNA]</scope>
    <source>
        <strain evidence="4">F5649</strain>
    </source>
</reference>
<dbReference type="RefSeq" id="WP_124801330.1">
    <property type="nucleotide sequence ID" value="NZ_CP034160.1"/>
</dbReference>
<accession>A0A3G8Y1C7</accession>
<proteinExistence type="predicted"/>
<dbReference type="KEGG" id="eva:EIB75_11740"/>
<accession>A0A3G8ZQ42</accession>
<dbReference type="EMBL" id="CP034160">
    <property type="protein sequence ID" value="AZI55891.1"/>
    <property type="molecule type" value="Genomic_DNA"/>
</dbReference>
<dbReference type="Proteomes" id="UP000281810">
    <property type="component" value="Chromosome"/>
</dbReference>
<dbReference type="Proteomes" id="UP000272316">
    <property type="component" value="Chromosome"/>
</dbReference>
<reference evidence="3" key="3">
    <citation type="submission" date="2018-11" db="EMBL/GenBank/DDBJ databases">
        <title>Proposal to divide the Flavobacteriaceae and reorganize its genera based on Amino Acid Identity values calculated from whole genome sequences.</title>
        <authorList>
            <person name="Nicholson A.C."/>
            <person name="Gulvik C.A."/>
            <person name="Whitney A.M."/>
            <person name="Sheth M."/>
            <person name="Batra D."/>
            <person name="Pryor J."/>
            <person name="Bernardet J.-F."/>
            <person name="Hugo C."/>
            <person name="Kampfer P."/>
            <person name="Newman J.D."/>
            <person name="McQuiston J.R."/>
        </authorList>
    </citation>
    <scope>NUCLEOTIDE SEQUENCE [LARGE SCALE GENOMIC DNA]</scope>
    <source>
        <strain evidence="3">H6466</strain>
    </source>
</reference>
<gene>
    <name evidence="1" type="ORF">EIB74_03225</name>
    <name evidence="2" type="ORF">EIB75_11740</name>
</gene>
<reference evidence="2" key="2">
    <citation type="submission" date="2018-11" db="EMBL/GenBank/DDBJ databases">
        <title>Proposal to divide the Flavobacteriaceae and reorganize its genera based on Amino Acid Identity values calculated from whole genome sequences.</title>
        <authorList>
            <person name="Nicholson A.C."/>
            <person name="Gulvik C.A."/>
            <person name="Whitney A.M."/>
            <person name="Humrighouse B.W."/>
            <person name="Bell M."/>
            <person name="Holmes B."/>
            <person name="Steigerwalt A."/>
            <person name="Villarma A."/>
            <person name="Sheth M."/>
            <person name="Batra D."/>
            <person name="Pryor J."/>
            <person name="Bernardet J.-F."/>
            <person name="Hugo C."/>
            <person name="Kampfer P."/>
            <person name="Newman J."/>
            <person name="Mcquiston J.R."/>
        </authorList>
    </citation>
    <scope>NUCLEOTIDE SEQUENCE [LARGE SCALE GENOMIC DNA]</scope>
    <source>
        <strain evidence="1">F5649</strain>
        <strain evidence="2">H6466</strain>
    </source>
</reference>
<evidence type="ECO:0000313" key="2">
    <source>
        <dbReference type="EMBL" id="AZI55891.1"/>
    </source>
</evidence>
<evidence type="ECO:0000313" key="1">
    <source>
        <dbReference type="EMBL" id="AZI39038.1"/>
    </source>
</evidence>
<name>A0A3G8ZQ42_9FLAO</name>
<evidence type="ECO:0000313" key="4">
    <source>
        <dbReference type="Proteomes" id="UP000281810"/>
    </source>
</evidence>
<sequence>MLYICETKDFDMTTITINKRTKAGKLIFEMAKLLSEKEKGVVISEDEKPRYNTETEKVIKDVRLGVGIIKADSVDELFEKLKS</sequence>
<protein>
    <submittedName>
        <fullName evidence="2">Uncharacterized protein</fullName>
    </submittedName>
</protein>
<dbReference type="AlphaFoldDB" id="A0A3G8ZQ42"/>
<dbReference type="OrthoDB" id="827255at2"/>
<keyword evidence="4" id="KW-1185">Reference proteome</keyword>
<organism evidence="2 3">
    <name type="scientific">Epilithonimonas vandammei</name>
    <dbReference type="NCBI Taxonomy" id="2487072"/>
    <lineage>
        <taxon>Bacteria</taxon>
        <taxon>Pseudomonadati</taxon>
        <taxon>Bacteroidota</taxon>
        <taxon>Flavobacteriia</taxon>
        <taxon>Flavobacteriales</taxon>
        <taxon>Weeksellaceae</taxon>
        <taxon>Chryseobacterium group</taxon>
        <taxon>Epilithonimonas</taxon>
    </lineage>
</organism>